<dbReference type="eggNOG" id="ENOG502SVPQ">
    <property type="taxonomic scope" value="Eukaryota"/>
</dbReference>
<accession>Q5BFU2</accession>
<name>Q5BFU2_EMENI</name>
<feature type="coiled-coil region" evidence="1">
    <location>
        <begin position="84"/>
        <end position="111"/>
    </location>
</feature>
<dbReference type="OMA" id="REWRSET"/>
<dbReference type="RefSeq" id="XP_658192.1">
    <property type="nucleotide sequence ID" value="XM_653100.1"/>
</dbReference>
<dbReference type="InParanoid" id="Q5BFU2"/>
<reference evidence="3" key="2">
    <citation type="journal article" date="2009" name="Fungal Genet. Biol.">
        <title>The 2008 update of the Aspergillus nidulans genome annotation: a community effort.</title>
        <authorList>
            <person name="Wortman J.R."/>
            <person name="Gilsenan J.M."/>
            <person name="Joardar V."/>
            <person name="Deegan J."/>
            <person name="Clutterbuck J."/>
            <person name="Andersen M.R."/>
            <person name="Archer D."/>
            <person name="Bencina M."/>
            <person name="Braus G."/>
            <person name="Coutinho P."/>
            <person name="von Dohren H."/>
            <person name="Doonan J."/>
            <person name="Driessen A.J."/>
            <person name="Durek P."/>
            <person name="Espeso E."/>
            <person name="Fekete E."/>
            <person name="Flipphi M."/>
            <person name="Estrada C.G."/>
            <person name="Geysens S."/>
            <person name="Goldman G."/>
            <person name="de Groot P.W."/>
            <person name="Hansen K."/>
            <person name="Harris S.D."/>
            <person name="Heinekamp T."/>
            <person name="Helmstaedt K."/>
            <person name="Henrissat B."/>
            <person name="Hofmann G."/>
            <person name="Homan T."/>
            <person name="Horio T."/>
            <person name="Horiuchi H."/>
            <person name="James S."/>
            <person name="Jones M."/>
            <person name="Karaffa L."/>
            <person name="Karanyi Z."/>
            <person name="Kato M."/>
            <person name="Keller N."/>
            <person name="Kelly D.E."/>
            <person name="Kiel J.A."/>
            <person name="Kim J.M."/>
            <person name="van der Klei I.J."/>
            <person name="Klis F.M."/>
            <person name="Kovalchuk A."/>
            <person name="Krasevec N."/>
            <person name="Kubicek C.P."/>
            <person name="Liu B."/>
            <person name="Maccabe A."/>
            <person name="Meyer V."/>
            <person name="Mirabito P."/>
            <person name="Miskei M."/>
            <person name="Mos M."/>
            <person name="Mullins J."/>
            <person name="Nelson D.R."/>
            <person name="Nielsen J."/>
            <person name="Oakley B.R."/>
            <person name="Osmani S.A."/>
            <person name="Pakula T."/>
            <person name="Paszewski A."/>
            <person name="Paulsen I."/>
            <person name="Pilsyk S."/>
            <person name="Pocsi I."/>
            <person name="Punt P.J."/>
            <person name="Ram A.F."/>
            <person name="Ren Q."/>
            <person name="Robellet X."/>
            <person name="Robson G."/>
            <person name="Seiboth B."/>
            <person name="van Solingen P."/>
            <person name="Specht T."/>
            <person name="Sun J."/>
            <person name="Taheri-Talesh N."/>
            <person name="Takeshita N."/>
            <person name="Ussery D."/>
            <person name="vanKuyk P.A."/>
            <person name="Visser H."/>
            <person name="van de Vondervoort P.J."/>
            <person name="de Vries R.P."/>
            <person name="Walton J."/>
            <person name="Xiang X."/>
            <person name="Xiong Y."/>
            <person name="Zeng A.P."/>
            <person name="Brandt B.W."/>
            <person name="Cornell M.J."/>
            <person name="van den Hondel C.A."/>
            <person name="Visser J."/>
            <person name="Oliver S.G."/>
            <person name="Turner G."/>
        </authorList>
    </citation>
    <scope>GENOME REANNOTATION</scope>
    <source>
        <strain evidence="3">FGSC A4 / ATCC 38163 / CBS 112.46 / NRRL 194 / M139</strain>
    </source>
</reference>
<protein>
    <submittedName>
        <fullName evidence="2">Uncharacterized protein</fullName>
    </submittedName>
</protein>
<dbReference type="HOGENOM" id="CLU_559006_0_0_1"/>
<dbReference type="GeneID" id="2876365"/>
<reference evidence="3" key="1">
    <citation type="journal article" date="2005" name="Nature">
        <title>Sequencing of Aspergillus nidulans and comparative analysis with A. fumigatus and A. oryzae.</title>
        <authorList>
            <person name="Galagan J.E."/>
            <person name="Calvo S.E."/>
            <person name="Cuomo C."/>
            <person name="Ma L.J."/>
            <person name="Wortman J.R."/>
            <person name="Batzoglou S."/>
            <person name="Lee S.I."/>
            <person name="Basturkmen M."/>
            <person name="Spevak C.C."/>
            <person name="Clutterbuck J."/>
            <person name="Kapitonov V."/>
            <person name="Jurka J."/>
            <person name="Scazzocchio C."/>
            <person name="Farman M."/>
            <person name="Butler J."/>
            <person name="Purcell S."/>
            <person name="Harris S."/>
            <person name="Braus G.H."/>
            <person name="Draht O."/>
            <person name="Busch S."/>
            <person name="D'Enfert C."/>
            <person name="Bouchier C."/>
            <person name="Goldman G.H."/>
            <person name="Bell-Pedersen D."/>
            <person name="Griffiths-Jones S."/>
            <person name="Doonan J.H."/>
            <person name="Yu J."/>
            <person name="Vienken K."/>
            <person name="Pain A."/>
            <person name="Freitag M."/>
            <person name="Selker E.U."/>
            <person name="Archer D.B."/>
            <person name="Penalva M.A."/>
            <person name="Oakley B.R."/>
            <person name="Momany M."/>
            <person name="Tanaka T."/>
            <person name="Kumagai T."/>
            <person name="Asai K."/>
            <person name="Machida M."/>
            <person name="Nierman W.C."/>
            <person name="Denning D.W."/>
            <person name="Caddick M."/>
            <person name="Hynes M."/>
            <person name="Paoletti M."/>
            <person name="Fischer R."/>
            <person name="Miller B."/>
            <person name="Dyer P."/>
            <person name="Sachs M.S."/>
            <person name="Osmani S.A."/>
            <person name="Birren B.W."/>
        </authorList>
    </citation>
    <scope>NUCLEOTIDE SEQUENCE [LARGE SCALE GENOMIC DNA]</scope>
    <source>
        <strain evidence="3">FGSC A4 / ATCC 38163 / CBS 112.46 / NRRL 194 / M139</strain>
    </source>
</reference>
<sequence>MADSTAAMATSTLKKKHASISLHQENMNVDRMERVKEEPHLSTTITKQSAISMSTKTSRTGVYETEEPRSNALDKNSDTRMATIESLLAENDVLQTQITQLKTALHDAQNHIFSLQPHIQTLPNADAITLFQSLVSSVENWVDNYLADSLEEKEVAADALNINDIRNLMNLIPPEGMAAFNTANTDVDIIQAVILKFLVESIFNQEFSTPLPRPEMEFVMEVERAMRGLKPKREINWLMSDIRTIRHWHIETYTAASTRPGFDKFAHDRMWNLTVHMINMLRAFAPRTDPNTLAKSFLKTVAKPACDLARRFHLCFDEYSLEWSENHDNESLVEDPAGAFQRVINEGRFGEYDFVRVGEERKWLRDMPTSLSSGNGEREGKDGDGNETKVTVRWLFDIAPKLVFRKLKVDSWGEKKVLVKPRVLVRVSEQKRTGPTKKVVKKAERVEYKTVLGAVQGWLTGKEHLIEKERKDKERAGRQLAGLLGGIL</sequence>
<evidence type="ECO:0000313" key="3">
    <source>
        <dbReference type="Proteomes" id="UP000000560"/>
    </source>
</evidence>
<dbReference type="AlphaFoldDB" id="Q5BFU2"/>
<organism evidence="2 3">
    <name type="scientific">Emericella nidulans (strain FGSC A4 / ATCC 38163 / CBS 112.46 / NRRL 194 / M139)</name>
    <name type="common">Aspergillus nidulans</name>
    <dbReference type="NCBI Taxonomy" id="227321"/>
    <lineage>
        <taxon>Eukaryota</taxon>
        <taxon>Fungi</taxon>
        <taxon>Dikarya</taxon>
        <taxon>Ascomycota</taxon>
        <taxon>Pezizomycotina</taxon>
        <taxon>Eurotiomycetes</taxon>
        <taxon>Eurotiomycetidae</taxon>
        <taxon>Eurotiales</taxon>
        <taxon>Aspergillaceae</taxon>
        <taxon>Aspergillus</taxon>
        <taxon>Aspergillus subgen. Nidulantes</taxon>
    </lineage>
</organism>
<dbReference type="EMBL" id="BN001308">
    <property type="protein sequence ID" value="CBF89175.1"/>
    <property type="molecule type" value="Genomic_DNA"/>
</dbReference>
<dbReference type="VEuPathDB" id="FungiDB:AN0588"/>
<gene>
    <name evidence="2" type="ORF">ANIA_00588</name>
</gene>
<proteinExistence type="predicted"/>
<evidence type="ECO:0000256" key="1">
    <source>
        <dbReference type="SAM" id="Coils"/>
    </source>
</evidence>
<keyword evidence="1" id="KW-0175">Coiled coil</keyword>
<accession>C8VSB9</accession>
<dbReference type="Proteomes" id="UP000000560">
    <property type="component" value="Chromosome VIII"/>
</dbReference>
<dbReference type="KEGG" id="ani:ANIA_00588"/>
<keyword evidence="3" id="KW-1185">Reference proteome</keyword>
<evidence type="ECO:0000313" key="2">
    <source>
        <dbReference type="EMBL" id="CBF89175.1"/>
    </source>
</evidence>
<dbReference type="OrthoDB" id="4755094at2759"/>